<reference evidence="2" key="1">
    <citation type="submission" date="2014-09" db="EMBL/GenBank/DDBJ databases">
        <authorList>
            <person name="Mudge J."/>
            <person name="Ramaraj T."/>
            <person name="Lindquist I.E."/>
            <person name="Bharti A.K."/>
            <person name="Sundararajan A."/>
            <person name="Cameron C.T."/>
            <person name="Woodward J.E."/>
            <person name="May G.D."/>
            <person name="Brubaker C."/>
            <person name="Broadhvest J."/>
            <person name="Wilkins T.A."/>
        </authorList>
    </citation>
    <scope>NUCLEOTIDE SEQUENCE</scope>
    <source>
        <strain evidence="2">cv. AKA8401</strain>
    </source>
</reference>
<dbReference type="EMBL" id="KN412989">
    <property type="protein sequence ID" value="KHG19412.1"/>
    <property type="molecule type" value="Genomic_DNA"/>
</dbReference>
<evidence type="ECO:0000313" key="2">
    <source>
        <dbReference type="Proteomes" id="UP000032142"/>
    </source>
</evidence>
<gene>
    <name evidence="1" type="ORF">F383_03390</name>
</gene>
<organism evidence="1 2">
    <name type="scientific">Gossypium arboreum</name>
    <name type="common">Tree cotton</name>
    <name type="synonym">Gossypium nanking</name>
    <dbReference type="NCBI Taxonomy" id="29729"/>
    <lineage>
        <taxon>Eukaryota</taxon>
        <taxon>Viridiplantae</taxon>
        <taxon>Streptophyta</taxon>
        <taxon>Embryophyta</taxon>
        <taxon>Tracheophyta</taxon>
        <taxon>Spermatophyta</taxon>
        <taxon>Magnoliopsida</taxon>
        <taxon>eudicotyledons</taxon>
        <taxon>Gunneridae</taxon>
        <taxon>Pentapetalae</taxon>
        <taxon>rosids</taxon>
        <taxon>malvids</taxon>
        <taxon>Malvales</taxon>
        <taxon>Malvaceae</taxon>
        <taxon>Malvoideae</taxon>
        <taxon>Gossypium</taxon>
    </lineage>
</organism>
<keyword evidence="2" id="KW-1185">Reference proteome</keyword>
<name>A0A0B0P3E9_GOSAR</name>
<protein>
    <submittedName>
        <fullName evidence="1">Uncharacterized protein</fullName>
    </submittedName>
</protein>
<sequence>MSQTWFYTSSHNVADACPKHVLH</sequence>
<dbReference type="AlphaFoldDB" id="A0A0B0P3E9"/>
<dbReference type="Proteomes" id="UP000032142">
    <property type="component" value="Unassembled WGS sequence"/>
</dbReference>
<evidence type="ECO:0000313" key="1">
    <source>
        <dbReference type="EMBL" id="KHG19412.1"/>
    </source>
</evidence>
<proteinExistence type="predicted"/>
<accession>A0A0B0P3E9</accession>